<proteinExistence type="predicted"/>
<evidence type="ECO:0000313" key="1">
    <source>
        <dbReference type="EMBL" id="QHT05333.1"/>
    </source>
</evidence>
<accession>A0A6C0CM12</accession>
<sequence>MAFTRFHDDPVRISKRLEESTFAGRYQLDRPGPGVDMPFFEEPGQRLQQWGANLRTNTIALESDLRGLTRPLTRHDHLEGNDYKKHAVNTNPMAVYSIAQPYVEDTRASHPAWMYRVYEPARWEKPFLDPQANLEVPFTNNIHSRVLEKDKVR</sequence>
<dbReference type="EMBL" id="MN739452">
    <property type="protein sequence ID" value="QHT05333.1"/>
    <property type="molecule type" value="Genomic_DNA"/>
</dbReference>
<name>A0A6C0CM12_9ZZZZ</name>
<reference evidence="1" key="1">
    <citation type="journal article" date="2020" name="Nature">
        <title>Giant virus diversity and host interactions through global metagenomics.</title>
        <authorList>
            <person name="Schulz F."/>
            <person name="Roux S."/>
            <person name="Paez-Espino D."/>
            <person name="Jungbluth S."/>
            <person name="Walsh D.A."/>
            <person name="Denef V.J."/>
            <person name="McMahon K.D."/>
            <person name="Konstantinidis K.T."/>
            <person name="Eloe-Fadrosh E.A."/>
            <person name="Kyrpides N.C."/>
            <person name="Woyke T."/>
        </authorList>
    </citation>
    <scope>NUCLEOTIDE SEQUENCE</scope>
    <source>
        <strain evidence="1">GVMAG-M-3300021375-17</strain>
    </source>
</reference>
<dbReference type="AlphaFoldDB" id="A0A6C0CM12"/>
<protein>
    <submittedName>
        <fullName evidence="1">Uncharacterized protein</fullName>
    </submittedName>
</protein>
<organism evidence="1">
    <name type="scientific">viral metagenome</name>
    <dbReference type="NCBI Taxonomy" id="1070528"/>
    <lineage>
        <taxon>unclassified sequences</taxon>
        <taxon>metagenomes</taxon>
        <taxon>organismal metagenomes</taxon>
    </lineage>
</organism>